<dbReference type="InterPro" id="IPR005182">
    <property type="entry name" value="YdbS-like_PH"/>
</dbReference>
<feature type="transmembrane region" description="Helical" evidence="1">
    <location>
        <begin position="49"/>
        <end position="67"/>
    </location>
</feature>
<keyword evidence="1" id="KW-0472">Membrane</keyword>
<evidence type="ECO:0000259" key="2">
    <source>
        <dbReference type="Pfam" id="PF03703"/>
    </source>
</evidence>
<feature type="domain" description="YdbS-like PH" evidence="2">
    <location>
        <begin position="70"/>
        <end position="140"/>
    </location>
</feature>
<feature type="domain" description="YdbS-like PH" evidence="2">
    <location>
        <begin position="239"/>
        <end position="298"/>
    </location>
</feature>
<dbReference type="GeneID" id="66130747"/>
<dbReference type="PANTHER" id="PTHR34473:SF3">
    <property type="entry name" value="TRANSMEMBRANE PROTEIN-RELATED"/>
    <property type="match status" value="1"/>
</dbReference>
<feature type="transmembrane region" description="Helical" evidence="1">
    <location>
        <begin position="189"/>
        <end position="207"/>
    </location>
</feature>
<protein>
    <recommendedName>
        <fullName evidence="2">YdbS-like PH domain-containing protein</fullName>
    </recommendedName>
</protein>
<evidence type="ECO:0000313" key="3">
    <source>
        <dbReference type="EMBL" id="BBL68044.1"/>
    </source>
</evidence>
<evidence type="ECO:0000256" key="1">
    <source>
        <dbReference type="SAM" id="Phobius"/>
    </source>
</evidence>
<organism evidence="3 4">
    <name type="scientific">Methanoculleus chikugoensis</name>
    <dbReference type="NCBI Taxonomy" id="118126"/>
    <lineage>
        <taxon>Archaea</taxon>
        <taxon>Methanobacteriati</taxon>
        <taxon>Methanobacteriota</taxon>
        <taxon>Stenosarchaea group</taxon>
        <taxon>Methanomicrobia</taxon>
        <taxon>Methanomicrobiales</taxon>
        <taxon>Methanomicrobiaceae</taxon>
        <taxon>Methanoculleus</taxon>
    </lineage>
</organism>
<reference evidence="3 4" key="1">
    <citation type="submission" date="2019-06" db="EMBL/GenBank/DDBJ databases">
        <title>Complete genome sequence of Methanoculleus chikugoensis strain MG62.</title>
        <authorList>
            <person name="Asakawa S."/>
            <person name="Dianou D."/>
        </authorList>
    </citation>
    <scope>NUCLEOTIDE SEQUENCE [LARGE SCALE GENOMIC DNA]</scope>
    <source>
        <strain evidence="3 4">MG62</strain>
    </source>
</reference>
<feature type="transmembrane region" description="Helical" evidence="1">
    <location>
        <begin position="344"/>
        <end position="365"/>
    </location>
</feature>
<gene>
    <name evidence="3" type="ORF">MchiMG62_12250</name>
</gene>
<feature type="transmembrane region" description="Helical" evidence="1">
    <location>
        <begin position="385"/>
        <end position="405"/>
    </location>
</feature>
<keyword evidence="1" id="KW-1133">Transmembrane helix</keyword>
<dbReference type="PANTHER" id="PTHR34473">
    <property type="entry name" value="UPF0699 TRANSMEMBRANE PROTEIN YDBS"/>
    <property type="match status" value="1"/>
</dbReference>
<evidence type="ECO:0000313" key="4">
    <source>
        <dbReference type="Proteomes" id="UP000824969"/>
    </source>
</evidence>
<feature type="transmembrane region" description="Helical" evidence="1">
    <location>
        <begin position="219"/>
        <end position="240"/>
    </location>
</feature>
<dbReference type="EMBL" id="AP019781">
    <property type="protein sequence ID" value="BBL68044.1"/>
    <property type="molecule type" value="Genomic_DNA"/>
</dbReference>
<proteinExistence type="predicted"/>
<sequence>MTDECSSDTAADTPTRHGETIRCHPSIIVERSLSAIVVLAVLATQLGRGAVPAVFAILFIGLVLFNYRQWSRTTVRFDETGVVVERNTLFKMKKTLPYAKVASVNINRGVLNRVFGTSRLLVNINSGSGATVPEAVLTFRQDAAERIRAGMAERLYGGEPVPEEEPAEPPATFSPADVIVHGLFSVSTYQTVSGFAFLAYSVFQLYLSAGTGVDGRALVSLLMFVVVQLAPSVSLISHYYNYRVYRRGDTIYLEHGLIRTYKTSFDVSRINAVRVKRTLIARLLHRSCIEVEVVGLASGSGESLRPVLCLLKDDAAQQRLLEELVPEFVYDGDRERQPAGARGVLLVRAAIASLALALAMVYPSIYVYRATAALTGIAGTVRPYALPLATAAAILTILYAAYVSYRITEFGTDSDLFTFVNGAVDRETVVMNYDRVQMVRITRGPVARLFGVARARVHLLSAIGGASVRSGYFEEGRLAAIGETVMARIASGEYDYRKNSI</sequence>
<accession>A0ABM7H602</accession>
<feature type="domain" description="YdbS-like PH" evidence="2">
    <location>
        <begin position="405"/>
        <end position="459"/>
    </location>
</feature>
<dbReference type="RefSeq" id="WP_221058438.1">
    <property type="nucleotide sequence ID" value="NZ_AP019781.1"/>
</dbReference>
<keyword evidence="4" id="KW-1185">Reference proteome</keyword>
<dbReference type="Pfam" id="PF03703">
    <property type="entry name" value="bPH_2"/>
    <property type="match status" value="3"/>
</dbReference>
<dbReference type="Proteomes" id="UP000824969">
    <property type="component" value="Chromosome"/>
</dbReference>
<keyword evidence="1" id="KW-0812">Transmembrane</keyword>
<name>A0ABM7H602_9EURY</name>